<organism evidence="1 2">
    <name type="scientific">Dendrobium nobile</name>
    <name type="common">Orchid</name>
    <dbReference type="NCBI Taxonomy" id="94219"/>
    <lineage>
        <taxon>Eukaryota</taxon>
        <taxon>Viridiplantae</taxon>
        <taxon>Streptophyta</taxon>
        <taxon>Embryophyta</taxon>
        <taxon>Tracheophyta</taxon>
        <taxon>Spermatophyta</taxon>
        <taxon>Magnoliopsida</taxon>
        <taxon>Liliopsida</taxon>
        <taxon>Asparagales</taxon>
        <taxon>Orchidaceae</taxon>
        <taxon>Epidendroideae</taxon>
        <taxon>Malaxideae</taxon>
        <taxon>Dendrobiinae</taxon>
        <taxon>Dendrobium</taxon>
    </lineage>
</organism>
<comment type="caution">
    <text evidence="1">The sequence shown here is derived from an EMBL/GenBank/DDBJ whole genome shotgun (WGS) entry which is preliminary data.</text>
</comment>
<accession>A0A8T3BMC1</accession>
<evidence type="ECO:0000313" key="1">
    <source>
        <dbReference type="EMBL" id="KAI0516177.1"/>
    </source>
</evidence>
<dbReference type="AlphaFoldDB" id="A0A8T3BMC1"/>
<name>A0A8T3BMC1_DENNO</name>
<protein>
    <submittedName>
        <fullName evidence="1">Uncharacterized protein</fullName>
    </submittedName>
</protein>
<dbReference type="Proteomes" id="UP000829196">
    <property type="component" value="Unassembled WGS sequence"/>
</dbReference>
<dbReference type="EMBL" id="JAGYWB010000007">
    <property type="protein sequence ID" value="KAI0516177.1"/>
    <property type="molecule type" value="Genomic_DNA"/>
</dbReference>
<reference evidence="1" key="1">
    <citation type="journal article" date="2022" name="Front. Genet.">
        <title>Chromosome-Scale Assembly of the Dendrobium nobile Genome Provides Insights Into the Molecular Mechanism of the Biosynthesis of the Medicinal Active Ingredient of Dendrobium.</title>
        <authorList>
            <person name="Xu Q."/>
            <person name="Niu S.-C."/>
            <person name="Li K.-L."/>
            <person name="Zheng P.-J."/>
            <person name="Zhang X.-J."/>
            <person name="Jia Y."/>
            <person name="Liu Y."/>
            <person name="Niu Y.-X."/>
            <person name="Yu L.-H."/>
            <person name="Chen D.-F."/>
            <person name="Zhang G.-Q."/>
        </authorList>
    </citation>
    <scope>NUCLEOTIDE SEQUENCE</scope>
    <source>
        <tissue evidence="1">Leaf</tissue>
    </source>
</reference>
<keyword evidence="2" id="KW-1185">Reference proteome</keyword>
<gene>
    <name evidence="1" type="ORF">KFK09_008849</name>
</gene>
<sequence>MAFWPSWLPEERARHGSKIADRSCNPMQAHAPTAFAHPHTPPASHLLRLELTGCSRFTRTAYMRPCLAPTRIPARQPSSVASFPRISFEHTCPASLPSAASASA</sequence>
<evidence type="ECO:0000313" key="2">
    <source>
        <dbReference type="Proteomes" id="UP000829196"/>
    </source>
</evidence>
<proteinExistence type="predicted"/>